<evidence type="ECO:0000313" key="3">
    <source>
        <dbReference type="EnsemblPlants" id="KEH27706"/>
    </source>
</evidence>
<evidence type="ECO:0000313" key="4">
    <source>
        <dbReference type="Proteomes" id="UP000002051"/>
    </source>
</evidence>
<organism evidence="2 4">
    <name type="scientific">Medicago truncatula</name>
    <name type="common">Barrel medic</name>
    <name type="synonym">Medicago tribuloides</name>
    <dbReference type="NCBI Taxonomy" id="3880"/>
    <lineage>
        <taxon>Eukaryota</taxon>
        <taxon>Viridiplantae</taxon>
        <taxon>Streptophyta</taxon>
        <taxon>Embryophyta</taxon>
        <taxon>Tracheophyta</taxon>
        <taxon>Spermatophyta</taxon>
        <taxon>Magnoliopsida</taxon>
        <taxon>eudicotyledons</taxon>
        <taxon>Gunneridae</taxon>
        <taxon>Pentapetalae</taxon>
        <taxon>rosids</taxon>
        <taxon>fabids</taxon>
        <taxon>Fabales</taxon>
        <taxon>Fabaceae</taxon>
        <taxon>Papilionoideae</taxon>
        <taxon>50 kb inversion clade</taxon>
        <taxon>NPAAA clade</taxon>
        <taxon>Hologalegina</taxon>
        <taxon>IRL clade</taxon>
        <taxon>Trifolieae</taxon>
        <taxon>Medicago</taxon>
    </lineage>
</organism>
<gene>
    <name evidence="2" type="ordered locus">MTR_5g029935</name>
</gene>
<evidence type="ECO:0000313" key="2">
    <source>
        <dbReference type="EMBL" id="KEH27706.1"/>
    </source>
</evidence>
<keyword evidence="4" id="KW-1185">Reference proteome</keyword>
<reference evidence="3" key="3">
    <citation type="submission" date="2015-04" db="UniProtKB">
        <authorList>
            <consortium name="EnsemblPlants"/>
        </authorList>
    </citation>
    <scope>IDENTIFICATION</scope>
    <source>
        <strain evidence="3">cv. Jemalong A17</strain>
    </source>
</reference>
<dbReference type="AlphaFoldDB" id="A0A072UE24"/>
<evidence type="ECO:0000256" key="1">
    <source>
        <dbReference type="SAM" id="MobiDB-lite"/>
    </source>
</evidence>
<feature type="region of interest" description="Disordered" evidence="1">
    <location>
        <begin position="39"/>
        <end position="89"/>
    </location>
</feature>
<reference evidence="2 4" key="2">
    <citation type="journal article" date="2014" name="BMC Genomics">
        <title>An improved genome release (version Mt4.0) for the model legume Medicago truncatula.</title>
        <authorList>
            <person name="Tang H."/>
            <person name="Krishnakumar V."/>
            <person name="Bidwell S."/>
            <person name="Rosen B."/>
            <person name="Chan A."/>
            <person name="Zhou S."/>
            <person name="Gentzbittel L."/>
            <person name="Childs K.L."/>
            <person name="Yandell M."/>
            <person name="Gundlach H."/>
            <person name="Mayer K.F."/>
            <person name="Schwartz D.C."/>
            <person name="Town C.D."/>
        </authorList>
    </citation>
    <scope>GENOME REANNOTATION</scope>
    <source>
        <strain evidence="2">A17</strain>
        <strain evidence="3 4">cv. Jemalong A17</strain>
    </source>
</reference>
<dbReference type="EMBL" id="CM001221">
    <property type="protein sequence ID" value="KEH27706.1"/>
    <property type="molecule type" value="Genomic_DNA"/>
</dbReference>
<name>A0A072UE24_MEDTR</name>
<proteinExistence type="predicted"/>
<reference evidence="2 4" key="1">
    <citation type="journal article" date="2011" name="Nature">
        <title>The Medicago genome provides insight into the evolution of rhizobial symbioses.</title>
        <authorList>
            <person name="Young N.D."/>
            <person name="Debelle F."/>
            <person name="Oldroyd G.E."/>
            <person name="Geurts R."/>
            <person name="Cannon S.B."/>
            <person name="Udvardi M.K."/>
            <person name="Benedito V.A."/>
            <person name="Mayer K.F."/>
            <person name="Gouzy J."/>
            <person name="Schoof H."/>
            <person name="Van de Peer Y."/>
            <person name="Proost S."/>
            <person name="Cook D.R."/>
            <person name="Meyers B.C."/>
            <person name="Spannagl M."/>
            <person name="Cheung F."/>
            <person name="De Mita S."/>
            <person name="Krishnakumar V."/>
            <person name="Gundlach H."/>
            <person name="Zhou S."/>
            <person name="Mudge J."/>
            <person name="Bharti A.K."/>
            <person name="Murray J.D."/>
            <person name="Naoumkina M.A."/>
            <person name="Rosen B."/>
            <person name="Silverstein K.A."/>
            <person name="Tang H."/>
            <person name="Rombauts S."/>
            <person name="Zhao P.X."/>
            <person name="Zhou P."/>
            <person name="Barbe V."/>
            <person name="Bardou P."/>
            <person name="Bechner M."/>
            <person name="Bellec A."/>
            <person name="Berger A."/>
            <person name="Berges H."/>
            <person name="Bidwell S."/>
            <person name="Bisseling T."/>
            <person name="Choisne N."/>
            <person name="Couloux A."/>
            <person name="Denny R."/>
            <person name="Deshpande S."/>
            <person name="Dai X."/>
            <person name="Doyle J.J."/>
            <person name="Dudez A.M."/>
            <person name="Farmer A.D."/>
            <person name="Fouteau S."/>
            <person name="Franken C."/>
            <person name="Gibelin C."/>
            <person name="Gish J."/>
            <person name="Goldstein S."/>
            <person name="Gonzalez A.J."/>
            <person name="Green P.J."/>
            <person name="Hallab A."/>
            <person name="Hartog M."/>
            <person name="Hua A."/>
            <person name="Humphray S.J."/>
            <person name="Jeong D.H."/>
            <person name="Jing Y."/>
            <person name="Jocker A."/>
            <person name="Kenton S.M."/>
            <person name="Kim D.J."/>
            <person name="Klee K."/>
            <person name="Lai H."/>
            <person name="Lang C."/>
            <person name="Lin S."/>
            <person name="Macmil S.L."/>
            <person name="Magdelenat G."/>
            <person name="Matthews L."/>
            <person name="McCorrison J."/>
            <person name="Monaghan E.L."/>
            <person name="Mun J.H."/>
            <person name="Najar F.Z."/>
            <person name="Nicholson C."/>
            <person name="Noirot C."/>
            <person name="O'Bleness M."/>
            <person name="Paule C.R."/>
            <person name="Poulain J."/>
            <person name="Prion F."/>
            <person name="Qin B."/>
            <person name="Qu C."/>
            <person name="Retzel E.F."/>
            <person name="Riddle C."/>
            <person name="Sallet E."/>
            <person name="Samain S."/>
            <person name="Samson N."/>
            <person name="Sanders I."/>
            <person name="Saurat O."/>
            <person name="Scarpelli C."/>
            <person name="Schiex T."/>
            <person name="Segurens B."/>
            <person name="Severin A.J."/>
            <person name="Sherrier D.J."/>
            <person name="Shi R."/>
            <person name="Sims S."/>
            <person name="Singer S.R."/>
            <person name="Sinharoy S."/>
            <person name="Sterck L."/>
            <person name="Viollet A."/>
            <person name="Wang B.B."/>
            <person name="Wang K."/>
            <person name="Wang M."/>
            <person name="Wang X."/>
            <person name="Warfsmann J."/>
            <person name="Weissenbach J."/>
            <person name="White D.D."/>
            <person name="White J.D."/>
            <person name="Wiley G.B."/>
            <person name="Wincker P."/>
            <person name="Xing Y."/>
            <person name="Yang L."/>
            <person name="Yao Z."/>
            <person name="Ying F."/>
            <person name="Zhai J."/>
            <person name="Zhou L."/>
            <person name="Zuber A."/>
            <person name="Denarie J."/>
            <person name="Dixon R.A."/>
            <person name="May G.D."/>
            <person name="Schwartz D.C."/>
            <person name="Rogers J."/>
            <person name="Quetier F."/>
            <person name="Town C.D."/>
            <person name="Roe B.A."/>
        </authorList>
    </citation>
    <scope>NUCLEOTIDE SEQUENCE [LARGE SCALE GENOMIC DNA]</scope>
    <source>
        <strain evidence="2">A17</strain>
        <strain evidence="3 4">cv. Jemalong A17</strain>
    </source>
</reference>
<dbReference type="Proteomes" id="UP000002051">
    <property type="component" value="Chromosome 5"/>
</dbReference>
<protein>
    <submittedName>
        <fullName evidence="2 3">Uncharacterized protein</fullName>
    </submittedName>
</protein>
<accession>A0A072UE24</accession>
<feature type="compositionally biased region" description="Basic and acidic residues" evidence="1">
    <location>
        <begin position="52"/>
        <end position="64"/>
    </location>
</feature>
<dbReference type="HOGENOM" id="CLU_2100508_0_0_1"/>
<sequence>MNALLQDMGREIVRESSPEEPEKCSRLWCHEDVVDVLTDHTPSNMMEEVDPSTDKKIEPLHEVEVQPSPNGKTEPSAEEEVRPSLTVKNEPLLKPNGKIFIGFAKRVGECLCLNQN</sequence>
<dbReference type="EnsemblPlants" id="KEH27706">
    <property type="protein sequence ID" value="KEH27706"/>
    <property type="gene ID" value="MTR_5g029935"/>
</dbReference>